<organism evidence="2 3">
    <name type="scientific">Puccinia sorghi</name>
    <dbReference type="NCBI Taxonomy" id="27349"/>
    <lineage>
        <taxon>Eukaryota</taxon>
        <taxon>Fungi</taxon>
        <taxon>Dikarya</taxon>
        <taxon>Basidiomycota</taxon>
        <taxon>Pucciniomycotina</taxon>
        <taxon>Pucciniomycetes</taxon>
        <taxon>Pucciniales</taxon>
        <taxon>Pucciniaceae</taxon>
        <taxon>Puccinia</taxon>
    </lineage>
</organism>
<dbReference type="EMBL" id="LAVV01012272">
    <property type="protein sequence ID" value="KNZ46852.1"/>
    <property type="molecule type" value="Genomic_DNA"/>
</dbReference>
<evidence type="ECO:0000313" key="3">
    <source>
        <dbReference type="Proteomes" id="UP000037035"/>
    </source>
</evidence>
<name>A0A0L6UF43_9BASI</name>
<feature type="region of interest" description="Disordered" evidence="1">
    <location>
        <begin position="153"/>
        <end position="172"/>
    </location>
</feature>
<protein>
    <submittedName>
        <fullName evidence="2">Uncharacterized protein</fullName>
    </submittedName>
</protein>
<reference evidence="2 3" key="1">
    <citation type="submission" date="2015-08" db="EMBL/GenBank/DDBJ databases">
        <title>Next Generation Sequencing and Analysis of the Genome of Puccinia sorghi L Schw, the Causal Agent of Maize Common Rust.</title>
        <authorList>
            <person name="Rochi L."/>
            <person name="Burguener G."/>
            <person name="Darino M."/>
            <person name="Turjanski A."/>
            <person name="Kreff E."/>
            <person name="Dieguez M.J."/>
            <person name="Sacco F."/>
        </authorList>
    </citation>
    <scope>NUCLEOTIDE SEQUENCE [LARGE SCALE GENOMIC DNA]</scope>
    <source>
        <strain evidence="2 3">RO10H11247</strain>
    </source>
</reference>
<evidence type="ECO:0000313" key="2">
    <source>
        <dbReference type="EMBL" id="KNZ46852.1"/>
    </source>
</evidence>
<sequence length="172" mass="19630">MANQGRIRVSRLSTRVFVAQISREGHGARGCLYAHMIVIPTGTDCVGYGLRRSVRRAGFYEVAMEAYRSQRELFEASRPARPIIRLGVPSHADGTNEFRRRILNSKHLVFHRSVRGHWCCRDWVLELLRSELNLHAFPHPRIEKLIRHLQLSQSSSTAPTSDTSSADQPDEE</sequence>
<proteinExistence type="predicted"/>
<dbReference type="OrthoDB" id="2495064at2759"/>
<dbReference type="Proteomes" id="UP000037035">
    <property type="component" value="Unassembled WGS sequence"/>
</dbReference>
<gene>
    <name evidence="2" type="ORF">VP01_68g13</name>
</gene>
<comment type="caution">
    <text evidence="2">The sequence shown here is derived from an EMBL/GenBank/DDBJ whole genome shotgun (WGS) entry which is preliminary data.</text>
</comment>
<dbReference type="VEuPathDB" id="FungiDB:VP01_68g13"/>
<dbReference type="AlphaFoldDB" id="A0A0L6UF43"/>
<keyword evidence="3" id="KW-1185">Reference proteome</keyword>
<accession>A0A0L6UF43</accession>
<evidence type="ECO:0000256" key="1">
    <source>
        <dbReference type="SAM" id="MobiDB-lite"/>
    </source>
</evidence>